<evidence type="ECO:0000313" key="1">
    <source>
        <dbReference type="EMBL" id="WKN39653.1"/>
    </source>
</evidence>
<name>A0AA49JFT5_9BACT</name>
<dbReference type="PROSITE" id="PS51257">
    <property type="entry name" value="PROKAR_LIPOPROTEIN"/>
    <property type="match status" value="1"/>
</dbReference>
<protein>
    <submittedName>
        <fullName evidence="1">Uncharacterized protein</fullName>
    </submittedName>
</protein>
<reference evidence="1" key="2">
    <citation type="journal article" date="2024" name="Antonie Van Leeuwenhoek">
        <title>Roseihalotalea indica gen. nov., sp. nov., a halophilic Bacteroidetes from mesopelagic Southwest Indian Ocean with higher carbohydrate metabolic potential.</title>
        <authorList>
            <person name="Chen B."/>
            <person name="Zhang M."/>
            <person name="Lin D."/>
            <person name="Ye J."/>
            <person name="Tang K."/>
        </authorList>
    </citation>
    <scope>NUCLEOTIDE SEQUENCE</scope>
    <source>
        <strain evidence="1">TK19036</strain>
    </source>
</reference>
<accession>A0AA49JFT5</accession>
<gene>
    <name evidence="1" type="ORF">K4G66_13220</name>
</gene>
<proteinExistence type="predicted"/>
<dbReference type="AlphaFoldDB" id="A0AA49JFT5"/>
<reference evidence="1" key="1">
    <citation type="journal article" date="2023" name="Comput. Struct. Biotechnol. J.">
        <title>Discovery of a novel marine Bacteroidetes with a rich repertoire of carbohydrate-active enzymes.</title>
        <authorList>
            <person name="Chen B."/>
            <person name="Liu G."/>
            <person name="Chen Q."/>
            <person name="Wang H."/>
            <person name="Liu L."/>
            <person name="Tang K."/>
        </authorList>
    </citation>
    <scope>NUCLEOTIDE SEQUENCE</scope>
    <source>
        <strain evidence="1">TK19036</strain>
    </source>
</reference>
<sequence>MNKLFYALLLIGLFSACHEREIHCDEGEGQRFEVKNQEGWVFFDDRFDTYVVRHHVEGTIDSFRTYIICNVTNELKDEEQSILFSGEAQPLKKKHQPSMLIAGEEFFVISLREVMLAPHEQQI</sequence>
<organism evidence="1">
    <name type="scientific">Roseihalotalea indica</name>
    <dbReference type="NCBI Taxonomy" id="2867963"/>
    <lineage>
        <taxon>Bacteria</taxon>
        <taxon>Pseudomonadati</taxon>
        <taxon>Bacteroidota</taxon>
        <taxon>Cytophagia</taxon>
        <taxon>Cytophagales</taxon>
        <taxon>Catalimonadaceae</taxon>
        <taxon>Roseihalotalea</taxon>
    </lineage>
</organism>
<dbReference type="EMBL" id="CP120682">
    <property type="protein sequence ID" value="WKN39653.1"/>
    <property type="molecule type" value="Genomic_DNA"/>
</dbReference>